<accession>A0A1X7EIQ3</accession>
<dbReference type="STRING" id="1519643.SAMN06295933_3006"/>
<dbReference type="RefSeq" id="WP_085103669.1">
    <property type="nucleotide sequence ID" value="NZ_FWZU01000005.1"/>
</dbReference>
<dbReference type="Proteomes" id="UP000192906">
    <property type="component" value="Unassembled WGS sequence"/>
</dbReference>
<keyword evidence="1" id="KW-0812">Transmembrane</keyword>
<reference evidence="3" key="1">
    <citation type="submission" date="2017-04" db="EMBL/GenBank/DDBJ databases">
        <authorList>
            <person name="Varghese N."/>
            <person name="Submissions S."/>
        </authorList>
    </citation>
    <scope>NUCLEOTIDE SEQUENCE [LARGE SCALE GENOMIC DNA]</scope>
    <source>
        <strain evidence="3">K3S</strain>
    </source>
</reference>
<name>A0A1X7EIQ3_9BACT</name>
<protein>
    <submittedName>
        <fullName evidence="2">Uncharacterized protein</fullName>
    </submittedName>
</protein>
<keyword evidence="1" id="KW-0472">Membrane</keyword>
<feature type="transmembrane region" description="Helical" evidence="1">
    <location>
        <begin position="9"/>
        <end position="29"/>
    </location>
</feature>
<dbReference type="EMBL" id="FWZU01000005">
    <property type="protein sequence ID" value="SMF34480.1"/>
    <property type="molecule type" value="Genomic_DNA"/>
</dbReference>
<evidence type="ECO:0000313" key="3">
    <source>
        <dbReference type="Proteomes" id="UP000192906"/>
    </source>
</evidence>
<keyword evidence="1" id="KW-1133">Transmembrane helix</keyword>
<evidence type="ECO:0000313" key="2">
    <source>
        <dbReference type="EMBL" id="SMF34480.1"/>
    </source>
</evidence>
<keyword evidence="3" id="KW-1185">Reference proteome</keyword>
<proteinExistence type="predicted"/>
<gene>
    <name evidence="2" type="ORF">SAMN06295933_3006</name>
</gene>
<dbReference type="AlphaFoldDB" id="A0A1X7EIQ3"/>
<evidence type="ECO:0000256" key="1">
    <source>
        <dbReference type="SAM" id="Phobius"/>
    </source>
</evidence>
<dbReference type="OrthoDB" id="5457938at2"/>
<sequence length="164" mass="18178">MDKNKSNNILYFTIAVIVFALIGTGLLLVSKRSVSVPDPVLSGKYKFSGAISVSSLDFNNSEINKLNRCVFENRNTVDTVSVIINPDGDLKNNSANAIKQETKLRYMVILESKDGMKFSQEAKKCSRKKLVGEILFSFNDGAGALKTYLDDPDLKDKIIHIIDI</sequence>
<organism evidence="2 3">
    <name type="scientific">Desulfovibrio gilichinskyi</name>
    <dbReference type="NCBI Taxonomy" id="1519643"/>
    <lineage>
        <taxon>Bacteria</taxon>
        <taxon>Pseudomonadati</taxon>
        <taxon>Thermodesulfobacteriota</taxon>
        <taxon>Desulfovibrionia</taxon>
        <taxon>Desulfovibrionales</taxon>
        <taxon>Desulfovibrionaceae</taxon>
        <taxon>Desulfovibrio</taxon>
    </lineage>
</organism>